<evidence type="ECO:0000256" key="1">
    <source>
        <dbReference type="ARBA" id="ARBA00004370"/>
    </source>
</evidence>
<dbReference type="GO" id="GO:0005886">
    <property type="term" value="C:plasma membrane"/>
    <property type="evidence" value="ECO:0007669"/>
    <property type="project" value="UniProtKB-SubCell"/>
</dbReference>
<dbReference type="GO" id="GO:0008320">
    <property type="term" value="F:protein transmembrane transporter activity"/>
    <property type="evidence" value="ECO:0007669"/>
    <property type="project" value="UniProtKB-UniRule"/>
</dbReference>
<dbReference type="EMBL" id="JMFG01000031">
    <property type="protein sequence ID" value="KDA53104.1"/>
    <property type="molecule type" value="Genomic_DNA"/>
</dbReference>
<evidence type="ECO:0000313" key="11">
    <source>
        <dbReference type="Proteomes" id="UP000027284"/>
    </source>
</evidence>
<dbReference type="PROSITE" id="PS01067">
    <property type="entry name" value="SECE_SEC61G"/>
    <property type="match status" value="1"/>
</dbReference>
<dbReference type="NCBIfam" id="TIGR00964">
    <property type="entry name" value="secE_bact"/>
    <property type="match status" value="1"/>
</dbReference>
<evidence type="ECO:0000256" key="9">
    <source>
        <dbReference type="HAMAP-Rule" id="MF_00422"/>
    </source>
</evidence>
<organism evidence="10 11">
    <name type="scientific">Thermoanaerobaculum aquaticum</name>
    <dbReference type="NCBI Taxonomy" id="1312852"/>
    <lineage>
        <taxon>Bacteria</taxon>
        <taxon>Pseudomonadati</taxon>
        <taxon>Acidobacteriota</taxon>
        <taxon>Thermoanaerobaculia</taxon>
        <taxon>Thermoanaerobaculales</taxon>
        <taxon>Thermoanaerobaculaceae</taxon>
        <taxon>Thermoanaerobaculum</taxon>
    </lineage>
</organism>
<dbReference type="AlphaFoldDB" id="A0A062XUP8"/>
<comment type="function">
    <text evidence="9">Essential subunit of the Sec protein translocation channel SecYEG. Clamps together the 2 halves of SecY. May contact the channel plug during translocation.</text>
</comment>
<proteinExistence type="inferred from homology"/>
<dbReference type="PANTHER" id="PTHR33910">
    <property type="entry name" value="PROTEIN TRANSLOCASE SUBUNIT SECE"/>
    <property type="match status" value="1"/>
</dbReference>
<keyword evidence="6 9" id="KW-1133">Transmembrane helix</keyword>
<keyword evidence="2 9" id="KW-0813">Transport</keyword>
<evidence type="ECO:0000256" key="7">
    <source>
        <dbReference type="ARBA" id="ARBA00023010"/>
    </source>
</evidence>
<dbReference type="Gene3D" id="1.20.5.1030">
    <property type="entry name" value="Preprotein translocase secy subunit"/>
    <property type="match status" value="1"/>
</dbReference>
<keyword evidence="11" id="KW-1185">Reference proteome</keyword>
<comment type="subcellular location">
    <subcellularLocation>
        <location evidence="9">Cell membrane</location>
        <topology evidence="9">Single-pass membrane protein</topology>
    </subcellularLocation>
    <subcellularLocation>
        <location evidence="1">Membrane</location>
    </subcellularLocation>
</comment>
<dbReference type="Pfam" id="PF00584">
    <property type="entry name" value="SecE"/>
    <property type="match status" value="1"/>
</dbReference>
<name>A0A062XUP8_9BACT</name>
<keyword evidence="3 9" id="KW-1003">Cell membrane</keyword>
<dbReference type="GO" id="GO:0009306">
    <property type="term" value="P:protein secretion"/>
    <property type="evidence" value="ECO:0007669"/>
    <property type="project" value="UniProtKB-UniRule"/>
</dbReference>
<evidence type="ECO:0000256" key="5">
    <source>
        <dbReference type="ARBA" id="ARBA00022927"/>
    </source>
</evidence>
<dbReference type="PANTHER" id="PTHR33910:SF1">
    <property type="entry name" value="PROTEIN TRANSLOCASE SUBUNIT SECE"/>
    <property type="match status" value="1"/>
</dbReference>
<comment type="caution">
    <text evidence="10">The sequence shown here is derived from an EMBL/GenBank/DDBJ whole genome shotgun (WGS) entry which is preliminary data.</text>
</comment>
<gene>
    <name evidence="9" type="primary">secE</name>
    <name evidence="10" type="ORF">EG19_07695</name>
</gene>
<evidence type="ECO:0000256" key="8">
    <source>
        <dbReference type="ARBA" id="ARBA00023136"/>
    </source>
</evidence>
<protein>
    <recommendedName>
        <fullName evidence="9">Protein translocase subunit SecE</fullName>
    </recommendedName>
</protein>
<evidence type="ECO:0000256" key="3">
    <source>
        <dbReference type="ARBA" id="ARBA00022475"/>
    </source>
</evidence>
<evidence type="ECO:0000256" key="6">
    <source>
        <dbReference type="ARBA" id="ARBA00022989"/>
    </source>
</evidence>
<reference evidence="10 11" key="1">
    <citation type="submission" date="2014-04" db="EMBL/GenBank/DDBJ databases">
        <title>The Genome Sequence of Thermoanaerobaculum aquaticum MP-01, The First Cultivated Group 23 Acidobacterium.</title>
        <authorList>
            <person name="Stamps B.W."/>
            <person name="Losey N.A."/>
            <person name="Lawson P.A."/>
            <person name="Stevenson B.S."/>
        </authorList>
    </citation>
    <scope>NUCLEOTIDE SEQUENCE [LARGE SCALE GENOMIC DNA]</scope>
    <source>
        <strain evidence="10 11">MP-01</strain>
    </source>
</reference>
<evidence type="ECO:0000313" key="10">
    <source>
        <dbReference type="EMBL" id="KDA53104.1"/>
    </source>
</evidence>
<comment type="similarity">
    <text evidence="9">Belongs to the SecE/SEC61-gamma family.</text>
</comment>
<dbReference type="InterPro" id="IPR038379">
    <property type="entry name" value="SecE_sf"/>
</dbReference>
<feature type="transmembrane region" description="Helical" evidence="9">
    <location>
        <begin position="30"/>
        <end position="58"/>
    </location>
</feature>
<dbReference type="GO" id="GO:0043952">
    <property type="term" value="P:protein transport by the Sec complex"/>
    <property type="evidence" value="ECO:0007669"/>
    <property type="project" value="UniProtKB-UniRule"/>
</dbReference>
<dbReference type="RefSeq" id="WP_038050216.1">
    <property type="nucleotide sequence ID" value="NZ_JMFG01000031.1"/>
</dbReference>
<dbReference type="GO" id="GO:0006605">
    <property type="term" value="P:protein targeting"/>
    <property type="evidence" value="ECO:0007669"/>
    <property type="project" value="UniProtKB-UniRule"/>
</dbReference>
<dbReference type="InterPro" id="IPR005807">
    <property type="entry name" value="SecE_bac"/>
</dbReference>
<evidence type="ECO:0000256" key="4">
    <source>
        <dbReference type="ARBA" id="ARBA00022692"/>
    </source>
</evidence>
<dbReference type="HAMAP" id="MF_00422">
    <property type="entry name" value="SecE"/>
    <property type="match status" value="1"/>
</dbReference>
<dbReference type="Proteomes" id="UP000027284">
    <property type="component" value="Unassembled WGS sequence"/>
</dbReference>
<keyword evidence="4 9" id="KW-0812">Transmembrane</keyword>
<evidence type="ECO:0000256" key="2">
    <source>
        <dbReference type="ARBA" id="ARBA00022448"/>
    </source>
</evidence>
<keyword evidence="7 9" id="KW-0811">Translocation</keyword>
<comment type="subunit">
    <text evidence="9">Component of the Sec protein translocase complex. Heterotrimer consisting of SecY, SecE and SecG subunits. The heterotrimers can form oligomers, although 1 heterotrimer is thought to be able to translocate proteins. Interacts with the ribosome. Interacts with SecDF, and other proteins may be involved. Interacts with SecA.</text>
</comment>
<keyword evidence="8 9" id="KW-0472">Membrane</keyword>
<sequence length="66" mass="7819">MKWWERVKTFLREVSAETKKVTWPSRDETLATTVVVIAASFFFGIFLYLCDLLFLNLVKWVFKVLS</sequence>
<dbReference type="STRING" id="1312852.EG19_07695"/>
<dbReference type="OrthoDB" id="15365at2"/>
<accession>A0A062XUP8</accession>
<keyword evidence="5 9" id="KW-0653">Protein transport</keyword>
<dbReference type="GO" id="GO:0065002">
    <property type="term" value="P:intracellular protein transmembrane transport"/>
    <property type="evidence" value="ECO:0007669"/>
    <property type="project" value="UniProtKB-UniRule"/>
</dbReference>
<dbReference type="InterPro" id="IPR001901">
    <property type="entry name" value="Translocase_SecE/Sec61-g"/>
</dbReference>